<dbReference type="GO" id="GO:0004838">
    <property type="term" value="F:L-tyrosine-2-oxoglutarate transaminase activity"/>
    <property type="evidence" value="ECO:0007669"/>
    <property type="project" value="InterPro"/>
</dbReference>
<comment type="similarity">
    <text evidence="3 14">Belongs to the class-I pyridoxal-phosphate-dependent aminotransferase family.</text>
</comment>
<keyword evidence="9" id="KW-0828">Tyrosine catabolism</keyword>
<dbReference type="Pfam" id="PF00155">
    <property type="entry name" value="Aminotran_1_2"/>
    <property type="match status" value="1"/>
</dbReference>
<dbReference type="EMBL" id="GL883010">
    <property type="protein sequence ID" value="EGG20996.1"/>
    <property type="molecule type" value="Genomic_DNA"/>
</dbReference>
<organism evidence="17 18">
    <name type="scientific">Cavenderia fasciculata</name>
    <name type="common">Slime mold</name>
    <name type="synonym">Dictyostelium fasciculatum</name>
    <dbReference type="NCBI Taxonomy" id="261658"/>
    <lineage>
        <taxon>Eukaryota</taxon>
        <taxon>Amoebozoa</taxon>
        <taxon>Evosea</taxon>
        <taxon>Eumycetozoa</taxon>
        <taxon>Dictyostelia</taxon>
        <taxon>Acytosteliales</taxon>
        <taxon>Cavenderiaceae</taxon>
        <taxon>Cavenderia</taxon>
    </lineage>
</organism>
<evidence type="ECO:0000256" key="4">
    <source>
        <dbReference type="ARBA" id="ARBA00011738"/>
    </source>
</evidence>
<keyword evidence="11" id="KW-0585">Phenylalanine catabolism</keyword>
<reference evidence="18" key="1">
    <citation type="journal article" date="2011" name="Genome Res.">
        <title>Phylogeny-wide analysis of social amoeba genomes highlights ancient origins for complex intercellular communication.</title>
        <authorList>
            <person name="Heidel A.J."/>
            <person name="Lawal H.M."/>
            <person name="Felder M."/>
            <person name="Schilde C."/>
            <person name="Helps N.R."/>
            <person name="Tunggal B."/>
            <person name="Rivero F."/>
            <person name="John U."/>
            <person name="Schleicher M."/>
            <person name="Eichinger L."/>
            <person name="Platzer M."/>
            <person name="Noegel A.A."/>
            <person name="Schaap P."/>
            <person name="Gloeckner G."/>
        </authorList>
    </citation>
    <scope>NUCLEOTIDE SEQUENCE [LARGE SCALE GENOMIC DNA]</scope>
    <source>
        <strain evidence="18">SH3</strain>
    </source>
</reference>
<evidence type="ECO:0000259" key="16">
    <source>
        <dbReference type="Pfam" id="PF00155"/>
    </source>
</evidence>
<dbReference type="UniPathway" id="UPA00139">
    <property type="reaction ID" value="UER00338"/>
</dbReference>
<dbReference type="GO" id="GO:0006559">
    <property type="term" value="P:L-phenylalanine catabolic process"/>
    <property type="evidence" value="ECO:0007669"/>
    <property type="project" value="UniProtKB-UniPathway"/>
</dbReference>
<evidence type="ECO:0000256" key="13">
    <source>
        <dbReference type="ARBA" id="ARBA00047798"/>
    </source>
</evidence>
<evidence type="ECO:0000256" key="1">
    <source>
        <dbReference type="ARBA" id="ARBA00001933"/>
    </source>
</evidence>
<dbReference type="OrthoDB" id="7042322at2759"/>
<dbReference type="SUPFAM" id="SSF53383">
    <property type="entry name" value="PLP-dependent transferases"/>
    <property type="match status" value="1"/>
</dbReference>
<dbReference type="PANTHER" id="PTHR45744:SF2">
    <property type="entry name" value="TYROSINE AMINOTRANSFERASE"/>
    <property type="match status" value="1"/>
</dbReference>
<evidence type="ECO:0000313" key="17">
    <source>
        <dbReference type="EMBL" id="EGG20996.1"/>
    </source>
</evidence>
<dbReference type="GeneID" id="14873605"/>
<protein>
    <recommendedName>
        <fullName evidence="6">Tyrosine aminotransferase</fullName>
        <ecNumber evidence="5">2.6.1.5</ecNumber>
    </recommendedName>
    <alternativeName>
        <fullName evidence="12">L-tyrosine:2-oxoglutarate aminotransferase</fullName>
    </alternativeName>
</protein>
<dbReference type="PROSITE" id="PS00105">
    <property type="entry name" value="AA_TRANSFER_CLASS_1"/>
    <property type="match status" value="1"/>
</dbReference>
<dbReference type="NCBIfam" id="TIGR01265">
    <property type="entry name" value="tyr_nico_aTase"/>
    <property type="match status" value="1"/>
</dbReference>
<dbReference type="PRINTS" id="PR00753">
    <property type="entry name" value="ACCSYNTHASE"/>
</dbReference>
<keyword evidence="7" id="KW-0032">Aminotransferase</keyword>
<dbReference type="InterPro" id="IPR015421">
    <property type="entry name" value="PyrdxlP-dep_Trfase_major"/>
</dbReference>
<feature type="domain" description="Aminotransferase class I/classII large" evidence="16">
    <location>
        <begin position="37"/>
        <end position="400"/>
    </location>
</feature>
<comment type="cofactor">
    <cofactor evidence="1 14 15">
        <name>pyridoxal 5'-phosphate</name>
        <dbReference type="ChEBI" id="CHEBI:597326"/>
    </cofactor>
</comment>
<comment type="catalytic activity">
    <reaction evidence="13">
        <text>L-tyrosine + 2-oxoglutarate = 3-(4-hydroxyphenyl)pyruvate + L-glutamate</text>
        <dbReference type="Rhea" id="RHEA:15093"/>
        <dbReference type="ChEBI" id="CHEBI:16810"/>
        <dbReference type="ChEBI" id="CHEBI:29985"/>
        <dbReference type="ChEBI" id="CHEBI:36242"/>
        <dbReference type="ChEBI" id="CHEBI:58315"/>
        <dbReference type="EC" id="2.6.1.5"/>
    </reaction>
</comment>
<dbReference type="InterPro" id="IPR005957">
    <property type="entry name" value="Tyrosine_aminoTrfase"/>
</dbReference>
<evidence type="ECO:0000256" key="3">
    <source>
        <dbReference type="ARBA" id="ARBA00007441"/>
    </source>
</evidence>
<dbReference type="AlphaFoldDB" id="F4PU70"/>
<evidence type="ECO:0000256" key="10">
    <source>
        <dbReference type="ARBA" id="ARBA00022898"/>
    </source>
</evidence>
<feature type="modified residue" description="N6-(pyridoxal phosphate)lysine" evidence="15">
    <location>
        <position position="244"/>
    </location>
</feature>
<dbReference type="KEGG" id="dfa:DFA_00865"/>
<dbReference type="STRING" id="1054147.F4PU70"/>
<dbReference type="FunFam" id="3.40.640.10:FF:000048">
    <property type="entry name" value="tyrosine aminotransferase"/>
    <property type="match status" value="1"/>
</dbReference>
<dbReference type="GO" id="GO:0030170">
    <property type="term" value="F:pyridoxal phosphate binding"/>
    <property type="evidence" value="ECO:0007669"/>
    <property type="project" value="InterPro"/>
</dbReference>
<dbReference type="PIRSF" id="PIRSF000517">
    <property type="entry name" value="Tyr_transaminase"/>
    <property type="match status" value="1"/>
</dbReference>
<gene>
    <name evidence="17" type="primary">tat</name>
    <name evidence="17" type="ORF">DFA_00865</name>
</gene>
<dbReference type="InterPro" id="IPR015424">
    <property type="entry name" value="PyrdxlP-dep_Trfase"/>
</dbReference>
<dbReference type="NCBIfam" id="TIGR01264">
    <property type="entry name" value="tyr_amTase_E"/>
    <property type="match status" value="1"/>
</dbReference>
<dbReference type="InterPro" id="IPR015422">
    <property type="entry name" value="PyrdxlP-dep_Trfase_small"/>
</dbReference>
<evidence type="ECO:0000256" key="7">
    <source>
        <dbReference type="ARBA" id="ARBA00022576"/>
    </source>
</evidence>
<evidence type="ECO:0000313" key="18">
    <source>
        <dbReference type="Proteomes" id="UP000007797"/>
    </source>
</evidence>
<evidence type="ECO:0000256" key="6">
    <source>
        <dbReference type="ARBA" id="ARBA00015959"/>
    </source>
</evidence>
<evidence type="ECO:0000256" key="15">
    <source>
        <dbReference type="PIRSR" id="PIRSR000517-1"/>
    </source>
</evidence>
<evidence type="ECO:0000256" key="11">
    <source>
        <dbReference type="ARBA" id="ARBA00023232"/>
    </source>
</evidence>
<dbReference type="GO" id="GO:0006572">
    <property type="term" value="P:L-tyrosine catabolic process"/>
    <property type="evidence" value="ECO:0007669"/>
    <property type="project" value="UniProtKB-KW"/>
</dbReference>
<evidence type="ECO:0000256" key="9">
    <source>
        <dbReference type="ARBA" id="ARBA00022878"/>
    </source>
</evidence>
<keyword evidence="18" id="KW-1185">Reference proteome</keyword>
<dbReference type="RefSeq" id="XP_004358846.1">
    <property type="nucleotide sequence ID" value="XM_004358789.1"/>
</dbReference>
<keyword evidence="10 14" id="KW-0663">Pyridoxal phosphate</keyword>
<comment type="pathway">
    <text evidence="2">Amino-acid degradation; L-phenylalanine degradation; acetoacetate and fumarate from L-phenylalanine: step 2/6.</text>
</comment>
<comment type="subunit">
    <text evidence="4">Homodimer.</text>
</comment>
<evidence type="ECO:0000256" key="2">
    <source>
        <dbReference type="ARBA" id="ARBA00005203"/>
    </source>
</evidence>
<evidence type="ECO:0000256" key="8">
    <source>
        <dbReference type="ARBA" id="ARBA00022679"/>
    </source>
</evidence>
<dbReference type="PANTHER" id="PTHR45744">
    <property type="entry name" value="TYROSINE AMINOTRANSFERASE"/>
    <property type="match status" value="1"/>
</dbReference>
<dbReference type="Gene3D" id="3.40.640.10">
    <property type="entry name" value="Type I PLP-dependent aspartate aminotransferase-like (Major domain)"/>
    <property type="match status" value="1"/>
</dbReference>
<dbReference type="Gene3D" id="3.90.1150.10">
    <property type="entry name" value="Aspartate Aminotransferase, domain 1"/>
    <property type="match status" value="1"/>
</dbReference>
<dbReference type="InterPro" id="IPR004838">
    <property type="entry name" value="NHTrfase_class1_PyrdxlP-BS"/>
</dbReference>
<sequence length="410" mass="45199">MMSGWNIQASVAAKSTTNPIRAIVDTGKYKPNPEKALIPLSIGDPCVFGNLSVTQYVNQQLVNSINSDKYNGYPPSIGYPSARAAVAKFVQTPSSPLSADDIILASGASGAIEIALTALLNQGDNVLVPQPGFSLYECICKSKGFDLKHYNLIPSRSWEIDIDHLRSLIDTKTKAILINNPSNPCGSVYSKEHLQQILQVAEEYHLPIISDEIYAGMTWGGAEFIPIASLTTVVPVLSIGGIAKRFLVPGWRVGWIAIHDRNNVFDQIRKAIVSLSQLILGPNSLIQSVLPEILNTENPEIARFFNETNQTLEKHSRLTVESLSKIDGLNPISSSGTMYQMIGFDTSKFNGIEDDVVFMGKLLEEESVFVLPGTVFGMKNYFRIVFCAPNEKLQEAYTRIESFCNRHRKN</sequence>
<name>F4PU70_CACFS</name>
<evidence type="ECO:0000256" key="14">
    <source>
        <dbReference type="PIRNR" id="PIRNR000517"/>
    </source>
</evidence>
<accession>F4PU70</accession>
<dbReference type="EC" id="2.6.1.5" evidence="5"/>
<dbReference type="InterPro" id="IPR005958">
    <property type="entry name" value="TyrNic_aminoTrfase"/>
</dbReference>
<dbReference type="OMA" id="CALDLCI"/>
<evidence type="ECO:0000256" key="12">
    <source>
        <dbReference type="ARBA" id="ARBA00031696"/>
    </source>
</evidence>
<dbReference type="InterPro" id="IPR004839">
    <property type="entry name" value="Aminotransferase_I/II_large"/>
</dbReference>
<keyword evidence="8" id="KW-0808">Transferase</keyword>
<proteinExistence type="inferred from homology"/>
<dbReference type="CDD" id="cd00609">
    <property type="entry name" value="AAT_like"/>
    <property type="match status" value="1"/>
</dbReference>
<evidence type="ECO:0000256" key="5">
    <source>
        <dbReference type="ARBA" id="ARBA00012749"/>
    </source>
</evidence>
<dbReference type="Proteomes" id="UP000007797">
    <property type="component" value="Unassembled WGS sequence"/>
</dbReference>